<proteinExistence type="inferred from homology"/>
<dbReference type="Pfam" id="PF13561">
    <property type="entry name" value="adh_short_C2"/>
    <property type="match status" value="1"/>
</dbReference>
<reference evidence="5 6" key="3">
    <citation type="journal article" date="2008" name="FEMS Microbiol. Ecol.">
        <title>Identification and characterization of genes underlying chitinolysis in Collimonas fungivorans Ter331.</title>
        <authorList>
            <person name="Fritsche K."/>
            <person name="de Boer W."/>
            <person name="Gerards S."/>
            <person name="van den Berg M."/>
            <person name="van Veen J.A."/>
            <person name="Leveau J.H."/>
        </authorList>
    </citation>
    <scope>NUCLEOTIDE SEQUENCE [LARGE SCALE GENOMIC DNA]</scope>
    <source>
        <strain evidence="5 6">Ter331</strain>
    </source>
</reference>
<dbReference type="HOGENOM" id="CLU_010194_1_3_4"/>
<reference evidence="6" key="6">
    <citation type="submission" date="2011-05" db="EMBL/GenBank/DDBJ databases">
        <title>Complete sequence of Collimonas fungivorans Ter331.</title>
        <authorList>
            <person name="Leveau J.H."/>
        </authorList>
    </citation>
    <scope>NUCLEOTIDE SEQUENCE [LARGE SCALE GENOMIC DNA]</scope>
    <source>
        <strain evidence="6">Ter331</strain>
    </source>
</reference>
<keyword evidence="6" id="KW-1185">Reference proteome</keyword>
<protein>
    <submittedName>
        <fullName evidence="5">Short-chain dehydrogenase/reductase SDR</fullName>
    </submittedName>
</protein>
<dbReference type="eggNOG" id="COG1028">
    <property type="taxonomic scope" value="Bacteria"/>
</dbReference>
<feature type="region of interest" description="Disordered" evidence="3">
    <location>
        <begin position="1"/>
        <end position="21"/>
    </location>
</feature>
<evidence type="ECO:0000256" key="3">
    <source>
        <dbReference type="SAM" id="MobiDB-lite"/>
    </source>
</evidence>
<reference evidence="5 6" key="5">
    <citation type="journal article" date="2011" name="ISME J.">
        <title>Dual transcriptional profiling of a bacterial/fungal confrontation: Collimonas fungivorans versus Aspergillus niger.</title>
        <authorList>
            <person name="Mela F."/>
            <person name="Fritsche K."/>
            <person name="de Boer W."/>
            <person name="van Veen J.A."/>
            <person name="de Graaff L.H."/>
            <person name="van den Berg M."/>
            <person name="Leveau J.H."/>
        </authorList>
    </citation>
    <scope>NUCLEOTIDE SEQUENCE [LARGE SCALE GENOMIC DNA]</scope>
    <source>
        <strain evidence="5 6">Ter331</strain>
    </source>
</reference>
<keyword evidence="2" id="KW-0560">Oxidoreductase</keyword>
<dbReference type="SUPFAM" id="SSF51735">
    <property type="entry name" value="NAD(P)-binding Rossmann-fold domains"/>
    <property type="match status" value="1"/>
</dbReference>
<sequence length="273" mass="28397">MSRRAACRMTAKSSRMPANTNEGSMSKQVIVITGASRGIGAATAHLAAARGYAVCVNYVHNRSAAEQVVDAIRQAGGEALAVAGDVAVEADVLKLFQTVDAQLGKLTALVNNAGILERQMRVEEMDVARLQRVFATNIVGSFLCAREAVRRMSTSLGGQGGAIVNLSSMAAKLGGPGEYVDYAASKGAIDAMTVGLAKEVAGQGIRVNAVRPGVIYTDIHASGGEPGRVDRVKDTVPMRRGGSAEEVARAIMWLVSDEASYSTGAFIDVAGGR</sequence>
<evidence type="ECO:0000313" key="6">
    <source>
        <dbReference type="Proteomes" id="UP000008392"/>
    </source>
</evidence>
<reference evidence="5 6" key="4">
    <citation type="journal article" date="2010" name="Environ. Microbiol.">
        <title>The bacterial genus Collimonas: mycophagy, weathering and other adaptive solutions to life in oligotrophic soil environments.</title>
        <authorList>
            <person name="Leveau J.H."/>
            <person name="Uroz S."/>
            <person name="de Boer W."/>
        </authorList>
    </citation>
    <scope>NUCLEOTIDE SEQUENCE [LARGE SCALE GENOMIC DNA]</scope>
    <source>
        <strain evidence="5 6">Ter331</strain>
    </source>
</reference>
<organism evidence="5 6">
    <name type="scientific">Collimonas fungivorans (strain Ter331)</name>
    <dbReference type="NCBI Taxonomy" id="1005048"/>
    <lineage>
        <taxon>Bacteria</taxon>
        <taxon>Pseudomonadati</taxon>
        <taxon>Pseudomonadota</taxon>
        <taxon>Betaproteobacteria</taxon>
        <taxon>Burkholderiales</taxon>
        <taxon>Oxalobacteraceae</taxon>
        <taxon>Collimonas</taxon>
    </lineage>
</organism>
<dbReference type="PANTHER" id="PTHR48107">
    <property type="entry name" value="NADPH-DEPENDENT ALDEHYDE REDUCTASE-LIKE PROTEIN, CHLOROPLASTIC-RELATED"/>
    <property type="match status" value="1"/>
</dbReference>
<comment type="similarity">
    <text evidence="1">Belongs to the short-chain dehydrogenases/reductases (SDR) family.</text>
</comment>
<dbReference type="Gene3D" id="3.40.50.720">
    <property type="entry name" value="NAD(P)-binding Rossmann-like Domain"/>
    <property type="match status" value="1"/>
</dbReference>
<evidence type="ECO:0000313" key="5">
    <source>
        <dbReference type="EMBL" id="AEK62382.1"/>
    </source>
</evidence>
<evidence type="ECO:0000256" key="1">
    <source>
        <dbReference type="ARBA" id="ARBA00006484"/>
    </source>
</evidence>
<feature type="compositionally biased region" description="Polar residues" evidence="3">
    <location>
        <begin position="11"/>
        <end position="21"/>
    </location>
</feature>
<dbReference type="GO" id="GO:0016614">
    <property type="term" value="F:oxidoreductase activity, acting on CH-OH group of donors"/>
    <property type="evidence" value="ECO:0007669"/>
    <property type="project" value="UniProtKB-ARBA"/>
</dbReference>
<dbReference type="FunFam" id="3.40.50.720:FF:000084">
    <property type="entry name" value="Short-chain dehydrogenase reductase"/>
    <property type="match status" value="1"/>
</dbReference>
<feature type="domain" description="Ketoreductase" evidence="4">
    <location>
        <begin position="28"/>
        <end position="215"/>
    </location>
</feature>
<dbReference type="NCBIfam" id="NF004777">
    <property type="entry name" value="PRK06123.1"/>
    <property type="match status" value="1"/>
</dbReference>
<dbReference type="PRINTS" id="PR00081">
    <property type="entry name" value="GDHRDH"/>
</dbReference>
<dbReference type="InterPro" id="IPR002347">
    <property type="entry name" value="SDR_fam"/>
</dbReference>
<evidence type="ECO:0000259" key="4">
    <source>
        <dbReference type="SMART" id="SM00822"/>
    </source>
</evidence>
<dbReference type="SMART" id="SM00822">
    <property type="entry name" value="PKS_KR"/>
    <property type="match status" value="1"/>
</dbReference>
<dbReference type="Proteomes" id="UP000008392">
    <property type="component" value="Chromosome"/>
</dbReference>
<gene>
    <name evidence="5" type="primary">ygfF</name>
    <name evidence="5" type="ordered locus">CFU_2555</name>
</gene>
<name>G0A9C0_COLFT</name>
<dbReference type="InterPro" id="IPR036291">
    <property type="entry name" value="NAD(P)-bd_dom_sf"/>
</dbReference>
<evidence type="ECO:0000256" key="2">
    <source>
        <dbReference type="ARBA" id="ARBA00023002"/>
    </source>
</evidence>
<dbReference type="InterPro" id="IPR057326">
    <property type="entry name" value="KR_dom"/>
</dbReference>
<dbReference type="STRING" id="1005048.CFU_2555"/>
<reference evidence="5 6" key="1">
    <citation type="journal article" date="2004" name="Environ. Microbiol.">
        <title>Phylogeny-function analysis of (meta)genomic libraries: screening for expression of ribosomal RNA genes by large-insert library fluorescent in situ hybridization (LIL-FISH).</title>
        <authorList>
            <person name="Leveau J.H."/>
            <person name="Gerards S."/>
            <person name="de Boer W."/>
            <person name="van Veen J.A."/>
        </authorList>
    </citation>
    <scope>NUCLEOTIDE SEQUENCE [LARGE SCALE GENOMIC DNA]</scope>
    <source>
        <strain evidence="5 6">Ter331</strain>
    </source>
</reference>
<dbReference type="PANTHER" id="PTHR48107:SF7">
    <property type="entry name" value="RE15974P"/>
    <property type="match status" value="1"/>
</dbReference>
<dbReference type="PRINTS" id="PR00080">
    <property type="entry name" value="SDRFAMILY"/>
</dbReference>
<dbReference type="KEGG" id="cfu:CFU_2555"/>
<dbReference type="AlphaFoldDB" id="G0A9C0"/>
<accession>G0A9C0</accession>
<dbReference type="EMBL" id="CP002745">
    <property type="protein sequence ID" value="AEK62382.1"/>
    <property type="molecule type" value="Genomic_DNA"/>
</dbReference>
<reference evidence="5 6" key="2">
    <citation type="journal article" date="2006" name="J. Microbiol. Methods">
        <title>Genomic flank-sequencing of plasposon insertion sites for rapid identification of functional genes.</title>
        <authorList>
            <person name="Leveau J.H."/>
            <person name="Gerards S."/>
            <person name="Fritsche K."/>
            <person name="Zondag G."/>
            <person name="van Veen J.A."/>
        </authorList>
    </citation>
    <scope>NUCLEOTIDE SEQUENCE [LARGE SCALE GENOMIC DNA]</scope>
    <source>
        <strain evidence="5 6">Ter331</strain>
    </source>
</reference>